<organism evidence="3 4">
    <name type="scientific">Polyporus arcularius HHB13444</name>
    <dbReference type="NCBI Taxonomy" id="1314778"/>
    <lineage>
        <taxon>Eukaryota</taxon>
        <taxon>Fungi</taxon>
        <taxon>Dikarya</taxon>
        <taxon>Basidiomycota</taxon>
        <taxon>Agaricomycotina</taxon>
        <taxon>Agaricomycetes</taxon>
        <taxon>Polyporales</taxon>
        <taxon>Polyporaceae</taxon>
        <taxon>Polyporus</taxon>
    </lineage>
</organism>
<evidence type="ECO:0000256" key="2">
    <source>
        <dbReference type="SAM" id="SignalP"/>
    </source>
</evidence>
<feature type="chain" id="PRO_5023011323" description="Secreted protein" evidence="2">
    <location>
        <begin position="23"/>
        <end position="103"/>
    </location>
</feature>
<feature type="signal peptide" evidence="2">
    <location>
        <begin position="1"/>
        <end position="22"/>
    </location>
</feature>
<protein>
    <recommendedName>
        <fullName evidence="5">Secreted protein</fullName>
    </recommendedName>
</protein>
<feature type="compositionally biased region" description="Low complexity" evidence="1">
    <location>
        <begin position="82"/>
        <end position="93"/>
    </location>
</feature>
<gene>
    <name evidence="3" type="ORF">K466DRAFT_340579</name>
</gene>
<feature type="region of interest" description="Disordered" evidence="1">
    <location>
        <begin position="78"/>
        <end position="103"/>
    </location>
</feature>
<reference evidence="3 4" key="1">
    <citation type="journal article" date="2019" name="Nat. Ecol. Evol.">
        <title>Megaphylogeny resolves global patterns of mushroom evolution.</title>
        <authorList>
            <person name="Varga T."/>
            <person name="Krizsan K."/>
            <person name="Foldi C."/>
            <person name="Dima B."/>
            <person name="Sanchez-Garcia M."/>
            <person name="Sanchez-Ramirez S."/>
            <person name="Szollosi G.J."/>
            <person name="Szarkandi J.G."/>
            <person name="Papp V."/>
            <person name="Albert L."/>
            <person name="Andreopoulos W."/>
            <person name="Angelini C."/>
            <person name="Antonin V."/>
            <person name="Barry K.W."/>
            <person name="Bougher N.L."/>
            <person name="Buchanan P."/>
            <person name="Buyck B."/>
            <person name="Bense V."/>
            <person name="Catcheside P."/>
            <person name="Chovatia M."/>
            <person name="Cooper J."/>
            <person name="Damon W."/>
            <person name="Desjardin D."/>
            <person name="Finy P."/>
            <person name="Geml J."/>
            <person name="Haridas S."/>
            <person name="Hughes K."/>
            <person name="Justo A."/>
            <person name="Karasinski D."/>
            <person name="Kautmanova I."/>
            <person name="Kiss B."/>
            <person name="Kocsube S."/>
            <person name="Kotiranta H."/>
            <person name="LaButti K.M."/>
            <person name="Lechner B.E."/>
            <person name="Liimatainen K."/>
            <person name="Lipzen A."/>
            <person name="Lukacs Z."/>
            <person name="Mihaltcheva S."/>
            <person name="Morgado L.N."/>
            <person name="Niskanen T."/>
            <person name="Noordeloos M.E."/>
            <person name="Ohm R.A."/>
            <person name="Ortiz-Santana B."/>
            <person name="Ovrebo C."/>
            <person name="Racz N."/>
            <person name="Riley R."/>
            <person name="Savchenko A."/>
            <person name="Shiryaev A."/>
            <person name="Soop K."/>
            <person name="Spirin V."/>
            <person name="Szebenyi C."/>
            <person name="Tomsovsky M."/>
            <person name="Tulloss R.E."/>
            <person name="Uehling J."/>
            <person name="Grigoriev I.V."/>
            <person name="Vagvolgyi C."/>
            <person name="Papp T."/>
            <person name="Martin F.M."/>
            <person name="Miettinen O."/>
            <person name="Hibbett D.S."/>
            <person name="Nagy L.G."/>
        </authorList>
    </citation>
    <scope>NUCLEOTIDE SEQUENCE [LARGE SCALE GENOMIC DNA]</scope>
    <source>
        <strain evidence="3 4">HHB13444</strain>
    </source>
</reference>
<dbReference type="EMBL" id="ML211027">
    <property type="protein sequence ID" value="TFK91144.1"/>
    <property type="molecule type" value="Genomic_DNA"/>
</dbReference>
<dbReference type="Proteomes" id="UP000308197">
    <property type="component" value="Unassembled WGS sequence"/>
</dbReference>
<dbReference type="AlphaFoldDB" id="A0A5C3PMZ2"/>
<dbReference type="InParanoid" id="A0A5C3PMZ2"/>
<keyword evidence="4" id="KW-1185">Reference proteome</keyword>
<accession>A0A5C3PMZ2</accession>
<sequence>MTFPFAPLLLFSSCLHLKLFSAYIPVCFFWQDISSSHNVSRLAPRIGAHAPPWNLLSTSNDIIESLVSRLAPRSLVHRRSCPRSPSRPQCTRPWPRITDNRSP</sequence>
<evidence type="ECO:0000313" key="3">
    <source>
        <dbReference type="EMBL" id="TFK91144.1"/>
    </source>
</evidence>
<name>A0A5C3PMZ2_9APHY</name>
<evidence type="ECO:0000256" key="1">
    <source>
        <dbReference type="SAM" id="MobiDB-lite"/>
    </source>
</evidence>
<evidence type="ECO:0000313" key="4">
    <source>
        <dbReference type="Proteomes" id="UP000308197"/>
    </source>
</evidence>
<proteinExistence type="predicted"/>
<evidence type="ECO:0008006" key="5">
    <source>
        <dbReference type="Google" id="ProtNLM"/>
    </source>
</evidence>
<keyword evidence="2" id="KW-0732">Signal</keyword>